<dbReference type="RefSeq" id="WP_012642556.1">
    <property type="nucleotide sequence ID" value="NC_011961.1"/>
</dbReference>
<dbReference type="Proteomes" id="UP000000447">
    <property type="component" value="Plasmid unnamed"/>
</dbReference>
<reference evidence="2 3" key="1">
    <citation type="journal article" date="2009" name="PLoS ONE">
        <title>Complete genome sequence of the aerobic CO-oxidizing thermophile Thermomicrobium roseum.</title>
        <authorList>
            <person name="Wu D."/>
            <person name="Raymond J."/>
            <person name="Wu M."/>
            <person name="Chatterji S."/>
            <person name="Ren Q."/>
            <person name="Graham J.E."/>
            <person name="Bryant D.A."/>
            <person name="Robb F."/>
            <person name="Colman A."/>
            <person name="Tallon L.J."/>
            <person name="Badger J.H."/>
            <person name="Madupu R."/>
            <person name="Ward N.L."/>
            <person name="Eisen J.A."/>
        </authorList>
    </citation>
    <scope>NUCLEOTIDE SEQUENCE [LARGE SCALE GENOMIC DNA]</scope>
    <source>
        <strain evidence="3">ATCC 27502 / DSM 5159 / P-2</strain>
        <plasmid evidence="2">unnamed</plasmid>
    </source>
</reference>
<dbReference type="GO" id="GO:0000150">
    <property type="term" value="F:DNA strand exchange activity"/>
    <property type="evidence" value="ECO:0007669"/>
    <property type="project" value="InterPro"/>
</dbReference>
<proteinExistence type="predicted"/>
<keyword evidence="3" id="KW-1185">Reference proteome</keyword>
<keyword evidence="2" id="KW-0614">Plasmid</keyword>
<protein>
    <recommendedName>
        <fullName evidence="4">Resolvase/invertase-type recombinase catalytic domain-containing protein</fullName>
    </recommendedName>
</protein>
<dbReference type="GO" id="GO:0003677">
    <property type="term" value="F:DNA binding"/>
    <property type="evidence" value="ECO:0007669"/>
    <property type="project" value="InterPro"/>
</dbReference>
<dbReference type="KEGG" id="tro:trd_A0409"/>
<dbReference type="InterPro" id="IPR036162">
    <property type="entry name" value="Resolvase-like_N_sf"/>
</dbReference>
<dbReference type="AlphaFoldDB" id="B9L3P5"/>
<evidence type="ECO:0008006" key="4">
    <source>
        <dbReference type="Google" id="ProtNLM"/>
    </source>
</evidence>
<dbReference type="EMBL" id="CP001276">
    <property type="protein sequence ID" value="ACM06569.1"/>
    <property type="molecule type" value="Genomic_DNA"/>
</dbReference>
<accession>B9L3P5</accession>
<name>B9L3P5_THERP</name>
<dbReference type="OrthoDB" id="163702at2"/>
<evidence type="ECO:0000256" key="1">
    <source>
        <dbReference type="SAM" id="MobiDB-lite"/>
    </source>
</evidence>
<dbReference type="HOGENOM" id="CLU_2107449_0_0_0"/>
<sequence length="135" mass="15883">MAAERAALFLATRLPTDPKEAKRRPHPESELADQEARLRELAARECYHVTRVFSEILPEFPEQRPGLKALRTAMWLREIDVILVPSPECLYRDPERLKAFLIEARTLGERVEFLEVPPLYAWVVKEYGWPREWSR</sequence>
<geneLocation type="plasmid" evidence="3">
    <name>Tros</name>
</geneLocation>
<evidence type="ECO:0000313" key="3">
    <source>
        <dbReference type="Proteomes" id="UP000000447"/>
    </source>
</evidence>
<organism evidence="2 3">
    <name type="scientific">Thermomicrobium roseum (strain ATCC 27502 / DSM 5159 / P-2)</name>
    <dbReference type="NCBI Taxonomy" id="309801"/>
    <lineage>
        <taxon>Bacteria</taxon>
        <taxon>Pseudomonadati</taxon>
        <taxon>Thermomicrobiota</taxon>
        <taxon>Thermomicrobia</taxon>
        <taxon>Thermomicrobiales</taxon>
        <taxon>Thermomicrobiaceae</taxon>
        <taxon>Thermomicrobium</taxon>
    </lineage>
</organism>
<dbReference type="Gene3D" id="3.40.50.1390">
    <property type="entry name" value="Resolvase, N-terminal catalytic domain"/>
    <property type="match status" value="1"/>
</dbReference>
<dbReference type="eggNOG" id="COG1961">
    <property type="taxonomic scope" value="Bacteria"/>
</dbReference>
<dbReference type="SUPFAM" id="SSF53041">
    <property type="entry name" value="Resolvase-like"/>
    <property type="match status" value="1"/>
</dbReference>
<feature type="compositionally biased region" description="Basic and acidic residues" evidence="1">
    <location>
        <begin position="16"/>
        <end position="34"/>
    </location>
</feature>
<feature type="region of interest" description="Disordered" evidence="1">
    <location>
        <begin position="1"/>
        <end position="34"/>
    </location>
</feature>
<evidence type="ECO:0000313" key="2">
    <source>
        <dbReference type="EMBL" id="ACM06569.1"/>
    </source>
</evidence>
<gene>
    <name evidence="2" type="ordered locus">trd_A0409</name>
</gene>